<keyword evidence="4" id="KW-0964">Secreted</keyword>
<feature type="active site" evidence="8">
    <location>
        <position position="260"/>
    </location>
</feature>
<accession>A0A0K9PPD2</accession>
<name>A0A0K9PPD2_ZOSMR</name>
<reference evidence="12" key="1">
    <citation type="journal article" date="2016" name="Nature">
        <title>The genome of the seagrass Zostera marina reveals angiosperm adaptation to the sea.</title>
        <authorList>
            <person name="Olsen J.L."/>
            <person name="Rouze P."/>
            <person name="Verhelst B."/>
            <person name="Lin Y.-C."/>
            <person name="Bayer T."/>
            <person name="Collen J."/>
            <person name="Dattolo E."/>
            <person name="De Paoli E."/>
            <person name="Dittami S."/>
            <person name="Maumus F."/>
            <person name="Michel G."/>
            <person name="Kersting A."/>
            <person name="Lauritano C."/>
            <person name="Lohaus R."/>
            <person name="Toepel M."/>
            <person name="Tonon T."/>
            <person name="Vanneste K."/>
            <person name="Amirebrahimi M."/>
            <person name="Brakel J."/>
            <person name="Bostroem C."/>
            <person name="Chovatia M."/>
            <person name="Grimwood J."/>
            <person name="Jenkins J.W."/>
            <person name="Jueterbock A."/>
            <person name="Mraz A."/>
            <person name="Stam W.T."/>
            <person name="Tice H."/>
            <person name="Bornberg-Bauer E."/>
            <person name="Green P.J."/>
            <person name="Pearson G.A."/>
            <person name="Procaccini G."/>
            <person name="Duarte C.M."/>
            <person name="Schmutz J."/>
            <person name="Reusch T.B.H."/>
            <person name="Van de Peer Y."/>
        </authorList>
    </citation>
    <scope>NUCLEOTIDE SEQUENCE [LARGE SCALE GENOMIC DNA]</scope>
    <source>
        <strain evidence="12">cv. Finnish</strain>
    </source>
</reference>
<keyword evidence="12" id="KW-1185">Reference proteome</keyword>
<evidence type="ECO:0000256" key="8">
    <source>
        <dbReference type="PROSITE-ProRule" id="PRU10052"/>
    </source>
</evidence>
<dbReference type="SUPFAM" id="SSF51126">
    <property type="entry name" value="Pectin lyase-like"/>
    <property type="match status" value="1"/>
</dbReference>
<evidence type="ECO:0000256" key="5">
    <source>
        <dbReference type="ARBA" id="ARBA00022801"/>
    </source>
</evidence>
<dbReference type="EMBL" id="LFYR01000709">
    <property type="protein sequence ID" value="KMZ70814.1"/>
    <property type="molecule type" value="Genomic_DNA"/>
</dbReference>
<keyword evidence="3" id="KW-0134">Cell wall</keyword>
<evidence type="ECO:0000256" key="9">
    <source>
        <dbReference type="RuleBase" id="RU361169"/>
    </source>
</evidence>
<keyword evidence="6 9" id="KW-0326">Glycosidase</keyword>
<evidence type="ECO:0000256" key="3">
    <source>
        <dbReference type="ARBA" id="ARBA00022512"/>
    </source>
</evidence>
<dbReference type="InterPro" id="IPR012334">
    <property type="entry name" value="Pectin_lyas_fold"/>
</dbReference>
<dbReference type="Gene3D" id="2.160.20.10">
    <property type="entry name" value="Single-stranded right-handed beta-helix, Pectin lyase-like"/>
    <property type="match status" value="1"/>
</dbReference>
<comment type="subcellular location">
    <subcellularLocation>
        <location evidence="1">Secreted</location>
        <location evidence="1">Cell wall</location>
    </subcellularLocation>
</comment>
<protein>
    <submittedName>
        <fullName evidence="11">Polygalacturonase, family GH28</fullName>
    </submittedName>
</protein>
<feature type="signal peptide" evidence="10">
    <location>
        <begin position="1"/>
        <end position="24"/>
    </location>
</feature>
<dbReference type="InterPro" id="IPR011050">
    <property type="entry name" value="Pectin_lyase_fold/virulence"/>
</dbReference>
<proteinExistence type="inferred from homology"/>
<dbReference type="GO" id="GO:0071555">
    <property type="term" value="P:cell wall organization"/>
    <property type="evidence" value="ECO:0007669"/>
    <property type="project" value="UniProtKB-KW"/>
</dbReference>
<comment type="caution">
    <text evidence="11">The sequence shown here is derived from an EMBL/GenBank/DDBJ whole genome shotgun (WGS) entry which is preliminary data.</text>
</comment>
<dbReference type="PANTHER" id="PTHR31375">
    <property type="match status" value="1"/>
</dbReference>
<dbReference type="Pfam" id="PF00295">
    <property type="entry name" value="Glyco_hydro_28"/>
    <property type="match status" value="1"/>
</dbReference>
<sequence>MGIVYIIFFTFFIVLYHCKTLNYAHSPYESTSNIFDVRVLGAIGDGVADDTQAFVTAWGYACQSQSSTVLVPKGYTFMVKSIIFAGPCQFGLNFEIEGVIVPPDGPESWTKNTSFRKWLVFFRANGLIVSGDGVIDGRGEKWWSLPCKPHRGINGTTLPGPCDSPTSLRFLSTSNVTVHGIRVQNSPQFHIRFDNCRNVIVDNITINSPALSPNTDGIHISNSESVGIYNSLISNGDDCVSIGSGTINLFIQNLTCGLGHGISIGSLGKNNSHASVTNITVKDSFIRQSHNGVRIKTWQGGTGNVSAVTFKNIYVDTVRNPIIIDQYYCDCLIKCANQSQAVSISDITYSNIKGTYNVKSPPVYLGCSESMPCTNITLDNVVLFPSNKEHDTFNFPFCWNAYGDSSQSVIPKVTCLQHAFPPS</sequence>
<dbReference type="OMA" id="GYTSGKY"/>
<dbReference type="STRING" id="29655.A0A0K9PPD2"/>
<organism evidence="11 12">
    <name type="scientific">Zostera marina</name>
    <name type="common">Eelgrass</name>
    <dbReference type="NCBI Taxonomy" id="29655"/>
    <lineage>
        <taxon>Eukaryota</taxon>
        <taxon>Viridiplantae</taxon>
        <taxon>Streptophyta</taxon>
        <taxon>Embryophyta</taxon>
        <taxon>Tracheophyta</taxon>
        <taxon>Spermatophyta</taxon>
        <taxon>Magnoliopsida</taxon>
        <taxon>Liliopsida</taxon>
        <taxon>Zosteraceae</taxon>
        <taxon>Zostera</taxon>
    </lineage>
</organism>
<gene>
    <name evidence="11" type="ORF">ZOSMA_193G00450</name>
</gene>
<evidence type="ECO:0000256" key="2">
    <source>
        <dbReference type="ARBA" id="ARBA00008834"/>
    </source>
</evidence>
<feature type="chain" id="PRO_5005528103" evidence="10">
    <location>
        <begin position="25"/>
        <end position="423"/>
    </location>
</feature>
<dbReference type="PROSITE" id="PS00502">
    <property type="entry name" value="POLYGALACTURONASE"/>
    <property type="match status" value="1"/>
</dbReference>
<evidence type="ECO:0000313" key="11">
    <source>
        <dbReference type="EMBL" id="KMZ70814.1"/>
    </source>
</evidence>
<dbReference type="GO" id="GO:0004650">
    <property type="term" value="F:polygalacturonase activity"/>
    <property type="evidence" value="ECO:0007669"/>
    <property type="project" value="InterPro"/>
</dbReference>
<keyword evidence="10" id="KW-0732">Signal</keyword>
<evidence type="ECO:0000256" key="10">
    <source>
        <dbReference type="SAM" id="SignalP"/>
    </source>
</evidence>
<dbReference type="AlphaFoldDB" id="A0A0K9PPD2"/>
<dbReference type="Proteomes" id="UP000036987">
    <property type="component" value="Unassembled WGS sequence"/>
</dbReference>
<dbReference type="InterPro" id="IPR006626">
    <property type="entry name" value="PbH1"/>
</dbReference>
<dbReference type="OrthoDB" id="187139at2759"/>
<dbReference type="SMART" id="SM00710">
    <property type="entry name" value="PbH1"/>
    <property type="match status" value="6"/>
</dbReference>
<evidence type="ECO:0000256" key="4">
    <source>
        <dbReference type="ARBA" id="ARBA00022525"/>
    </source>
</evidence>
<keyword evidence="5 9" id="KW-0378">Hydrolase</keyword>
<evidence type="ECO:0000256" key="6">
    <source>
        <dbReference type="ARBA" id="ARBA00023295"/>
    </source>
</evidence>
<dbReference type="InterPro" id="IPR000743">
    <property type="entry name" value="Glyco_hydro_28"/>
</dbReference>
<evidence type="ECO:0000256" key="1">
    <source>
        <dbReference type="ARBA" id="ARBA00004191"/>
    </source>
</evidence>
<evidence type="ECO:0000256" key="7">
    <source>
        <dbReference type="ARBA" id="ARBA00023316"/>
    </source>
</evidence>
<keyword evidence="7" id="KW-0961">Cell wall biogenesis/degradation</keyword>
<dbReference type="GO" id="GO:0005975">
    <property type="term" value="P:carbohydrate metabolic process"/>
    <property type="evidence" value="ECO:0007669"/>
    <property type="project" value="InterPro"/>
</dbReference>
<comment type="similarity">
    <text evidence="2 9">Belongs to the glycosyl hydrolase 28 family.</text>
</comment>
<evidence type="ECO:0000313" key="12">
    <source>
        <dbReference type="Proteomes" id="UP000036987"/>
    </source>
</evidence>
<dbReference type="FunFam" id="2.160.20.10:FF:000012">
    <property type="entry name" value="Polygalacturonase At1g48100 family"/>
    <property type="match status" value="1"/>
</dbReference>